<keyword evidence="1" id="KW-0472">Membrane</keyword>
<accession>A0A7X1B957</accession>
<feature type="transmembrane region" description="Helical" evidence="1">
    <location>
        <begin position="235"/>
        <end position="258"/>
    </location>
</feature>
<comment type="caution">
    <text evidence="3">The sequence shown here is derived from an EMBL/GenBank/DDBJ whole genome shotgun (WGS) entry which is preliminary data.</text>
</comment>
<sequence length="383" mass="42434">MIQRYFALACLAACTCLPAKLFAHATGETYLFLEFLESSIRGRVEIKLDDLNEKLGVDAMQNGKASEKIIVDTAPQITDYIKENLSIAPRGGEPYPLNFHTTKLFDAEGGWAQYEFNIPADPVPPYLDLKLTMLYDGDTMHRDIVVTEKGVWPSEDYEMNISMVFSRNNSEQILDVFNPPSVQRARDMIWQGILHIWIGIDHILFLVALALPIVLVKKENKWQPAQGLKKTLVSLLKIVTVFTVAHSITLALASLGFVQLPSRLVESIIALSIVLVAVNNLLGRAAKVSLTITFLLGLFHGLGFASVMADLPFRVSELTPFLKIIIAFNVGVEIGQLAILLVLFPVIYVLRTSSVYLPVALKGGSCALILIAGYWFIERAFAL</sequence>
<feature type="chain" id="PRO_5031355511" evidence="2">
    <location>
        <begin position="26"/>
        <end position="383"/>
    </location>
</feature>
<keyword evidence="1" id="KW-0812">Transmembrane</keyword>
<evidence type="ECO:0000313" key="4">
    <source>
        <dbReference type="Proteomes" id="UP000526501"/>
    </source>
</evidence>
<proteinExistence type="predicted"/>
<keyword evidence="4" id="KW-1185">Reference proteome</keyword>
<keyword evidence="2" id="KW-0732">Signal</keyword>
<protein>
    <submittedName>
        <fullName evidence="3">HupE/UreJ family protein</fullName>
    </submittedName>
</protein>
<dbReference type="EMBL" id="JACHVC010000013">
    <property type="protein sequence ID" value="MBC2607976.1"/>
    <property type="molecule type" value="Genomic_DNA"/>
</dbReference>
<feature type="transmembrane region" description="Helical" evidence="1">
    <location>
        <begin position="355"/>
        <end position="377"/>
    </location>
</feature>
<organism evidence="3 4">
    <name type="scientific">Pelagicoccus albus</name>
    <dbReference type="NCBI Taxonomy" id="415222"/>
    <lineage>
        <taxon>Bacteria</taxon>
        <taxon>Pseudomonadati</taxon>
        <taxon>Verrucomicrobiota</taxon>
        <taxon>Opitutia</taxon>
        <taxon>Puniceicoccales</taxon>
        <taxon>Pelagicoccaceae</taxon>
        <taxon>Pelagicoccus</taxon>
    </lineage>
</organism>
<dbReference type="Proteomes" id="UP000526501">
    <property type="component" value="Unassembled WGS sequence"/>
</dbReference>
<reference evidence="3 4" key="1">
    <citation type="submission" date="2020-07" db="EMBL/GenBank/DDBJ databases">
        <authorList>
            <person name="Feng X."/>
        </authorList>
    </citation>
    <scope>NUCLEOTIDE SEQUENCE [LARGE SCALE GENOMIC DNA]</scope>
    <source>
        <strain evidence="3 4">JCM23202</strain>
    </source>
</reference>
<evidence type="ECO:0000256" key="2">
    <source>
        <dbReference type="SAM" id="SignalP"/>
    </source>
</evidence>
<feature type="transmembrane region" description="Helical" evidence="1">
    <location>
        <begin position="289"/>
        <end position="309"/>
    </location>
</feature>
<evidence type="ECO:0000256" key="1">
    <source>
        <dbReference type="SAM" id="Phobius"/>
    </source>
</evidence>
<evidence type="ECO:0000313" key="3">
    <source>
        <dbReference type="EMBL" id="MBC2607976.1"/>
    </source>
</evidence>
<feature type="transmembrane region" description="Helical" evidence="1">
    <location>
        <begin position="321"/>
        <end position="348"/>
    </location>
</feature>
<feature type="transmembrane region" description="Helical" evidence="1">
    <location>
        <begin position="264"/>
        <end position="282"/>
    </location>
</feature>
<feature type="transmembrane region" description="Helical" evidence="1">
    <location>
        <begin position="188"/>
        <end position="215"/>
    </location>
</feature>
<dbReference type="InterPro" id="IPR032809">
    <property type="entry name" value="Put_HupE_UreJ"/>
</dbReference>
<dbReference type="RefSeq" id="WP_185661835.1">
    <property type="nucleotide sequence ID" value="NZ_CAWPOO010000013.1"/>
</dbReference>
<name>A0A7X1B957_9BACT</name>
<feature type="signal peptide" evidence="2">
    <location>
        <begin position="1"/>
        <end position="25"/>
    </location>
</feature>
<gene>
    <name evidence="3" type="ORF">H5P27_18120</name>
</gene>
<dbReference type="AlphaFoldDB" id="A0A7X1B957"/>
<dbReference type="Pfam" id="PF13795">
    <property type="entry name" value="HupE_UreJ_2"/>
    <property type="match status" value="1"/>
</dbReference>
<keyword evidence="1" id="KW-1133">Transmembrane helix</keyword>